<reference evidence="7 8" key="1">
    <citation type="journal article" date="2011" name="Proc. Natl. Acad. Sci. U.S.A.">
        <title>Genome and transcriptome analyses of the mountain pine beetle-fungal symbiont Grosmannia clavigera, a lodgepole pine pathogen.</title>
        <authorList>
            <person name="DiGuistini S."/>
            <person name="Wang Y."/>
            <person name="Liao N.Y."/>
            <person name="Taylor G."/>
            <person name="Tanguay P."/>
            <person name="Feau N."/>
            <person name="Henrissat B."/>
            <person name="Chan S.K."/>
            <person name="Hesse-Orce U."/>
            <person name="Alamouti S.M."/>
            <person name="Tsui C.K.M."/>
            <person name="Docking R.T."/>
            <person name="Levasseur A."/>
            <person name="Haridas S."/>
            <person name="Robertson G."/>
            <person name="Birol I."/>
            <person name="Holt R.A."/>
            <person name="Marra M.A."/>
            <person name="Hamelin R.C."/>
            <person name="Hirst M."/>
            <person name="Jones S.J.M."/>
            <person name="Bohlmann J."/>
            <person name="Breuil C."/>
        </authorList>
    </citation>
    <scope>NUCLEOTIDE SEQUENCE [LARGE SCALE GENOMIC DNA]</scope>
    <source>
        <strain evidence="8">kw1407 / UAMH 11150</strain>
    </source>
</reference>
<dbReference type="SUPFAM" id="SSF53335">
    <property type="entry name" value="S-adenosyl-L-methionine-dependent methyltransferases"/>
    <property type="match status" value="1"/>
</dbReference>
<keyword evidence="3 7" id="KW-0489">Methyltransferase</keyword>
<evidence type="ECO:0000313" key="7">
    <source>
        <dbReference type="EMBL" id="EFX01528.1"/>
    </source>
</evidence>
<organism evidence="8">
    <name type="scientific">Grosmannia clavigera (strain kw1407 / UAMH 11150)</name>
    <name type="common">Blue stain fungus</name>
    <name type="synonym">Graphiocladiella clavigera</name>
    <dbReference type="NCBI Taxonomy" id="655863"/>
    <lineage>
        <taxon>Eukaryota</taxon>
        <taxon>Fungi</taxon>
        <taxon>Dikarya</taxon>
        <taxon>Ascomycota</taxon>
        <taxon>Pezizomycotina</taxon>
        <taxon>Sordariomycetes</taxon>
        <taxon>Sordariomycetidae</taxon>
        <taxon>Ophiostomatales</taxon>
        <taxon>Ophiostomataceae</taxon>
        <taxon>Leptographium</taxon>
    </lineage>
</organism>
<comment type="similarity">
    <text evidence="1">Belongs to the carnosine N-methyltransferase family.</text>
</comment>
<feature type="region of interest" description="Disordered" evidence="6">
    <location>
        <begin position="105"/>
        <end position="125"/>
    </location>
</feature>
<dbReference type="FunCoup" id="F0XLZ6">
    <property type="interactions" value="375"/>
</dbReference>
<gene>
    <name evidence="7" type="ORF">CMQ_6470</name>
</gene>
<protein>
    <recommendedName>
        <fullName evidence="2">carnosine N-methyltransferase</fullName>
        <ecNumber evidence="2">2.1.1.22</ecNumber>
    </recommendedName>
</protein>
<dbReference type="STRING" id="655863.F0XLZ6"/>
<dbReference type="EMBL" id="GL629794">
    <property type="protein sequence ID" value="EFX01528.1"/>
    <property type="molecule type" value="Genomic_DNA"/>
</dbReference>
<dbReference type="InterPro" id="IPR012901">
    <property type="entry name" value="CARME"/>
</dbReference>
<dbReference type="RefSeq" id="XP_014171010.1">
    <property type="nucleotide sequence ID" value="XM_014315535.1"/>
</dbReference>
<feature type="compositionally biased region" description="Basic and acidic residues" evidence="6">
    <location>
        <begin position="112"/>
        <end position="125"/>
    </location>
</feature>
<dbReference type="InParanoid" id="F0XLZ6"/>
<dbReference type="GO" id="GO:0030735">
    <property type="term" value="F:carnosine N-methyltransferase activity"/>
    <property type="evidence" value="ECO:0007669"/>
    <property type="project" value="UniProtKB-EC"/>
</dbReference>
<evidence type="ECO:0000256" key="6">
    <source>
        <dbReference type="SAM" id="MobiDB-lite"/>
    </source>
</evidence>
<dbReference type="GeneID" id="25979907"/>
<dbReference type="eggNOG" id="KOG2798">
    <property type="taxonomic scope" value="Eukaryota"/>
</dbReference>
<dbReference type="EC" id="2.1.1.22" evidence="2"/>
<evidence type="ECO:0000256" key="5">
    <source>
        <dbReference type="ARBA" id="ARBA00022691"/>
    </source>
</evidence>
<feature type="region of interest" description="Disordered" evidence="6">
    <location>
        <begin position="366"/>
        <end position="390"/>
    </location>
</feature>
<dbReference type="Proteomes" id="UP000007796">
    <property type="component" value="Unassembled WGS sequence"/>
</dbReference>
<dbReference type="HOGENOM" id="CLU_030612_1_2_1"/>
<keyword evidence="5" id="KW-0949">S-adenosyl-L-methionine</keyword>
<dbReference type="PANTHER" id="PTHR12303:SF6">
    <property type="entry name" value="CARNOSINE N-METHYLTRANSFERASE"/>
    <property type="match status" value="1"/>
</dbReference>
<dbReference type="AlphaFoldDB" id="F0XLZ6"/>
<sequence>MATTTAAGPDSSWEVDDAAIQDPEEVKVLFCALDSFLQYAKVSHFHCTHLRRQSFYALSQEHWQMLAAPPFSYLETLDRVDDAIESNADLARAIVRFGLESFCGGQPPGPTESKEAQEARAVSEREPSLPAPWAGIAKHTDVDKARSTLRQFYRDWSAEGAAEREHSYGPVMQALAAERTERTKRTKSLATAEGGAEGGAPLESLKVLVPGAGLGRLVFDLCCAGYAAEGNEISYHQLLASSYVLNFAQRAGQHAVYPWVHSFSNHGTRARQLQACRVPDVHPAQTLQTLQQTAGSMSMCAADFLCLYGDEEHAATFDAVACVFFLDTAPNLIRYLETMWHCLRPGGLLVNVGPLLWHFENHAPGNHGRDDDGDGEHDAASSSGIADPGSFELTDDEVMALVARIGFQVETRETARETPYIHDDRSMLQTVYRSSFWVARKPW</sequence>
<name>F0XLZ6_GROCL</name>
<dbReference type="GO" id="GO:0032259">
    <property type="term" value="P:methylation"/>
    <property type="evidence" value="ECO:0007669"/>
    <property type="project" value="UniProtKB-KW"/>
</dbReference>
<evidence type="ECO:0000256" key="1">
    <source>
        <dbReference type="ARBA" id="ARBA00010086"/>
    </source>
</evidence>
<keyword evidence="4 7" id="KW-0808">Transferase</keyword>
<dbReference type="SMART" id="SM01296">
    <property type="entry name" value="N2227"/>
    <property type="match status" value="1"/>
</dbReference>
<accession>F0XLZ6</accession>
<evidence type="ECO:0000313" key="8">
    <source>
        <dbReference type="Proteomes" id="UP000007796"/>
    </source>
</evidence>
<dbReference type="InterPro" id="IPR029063">
    <property type="entry name" value="SAM-dependent_MTases_sf"/>
</dbReference>
<proteinExistence type="inferred from homology"/>
<evidence type="ECO:0000256" key="4">
    <source>
        <dbReference type="ARBA" id="ARBA00022679"/>
    </source>
</evidence>
<dbReference type="PANTHER" id="PTHR12303">
    <property type="entry name" value="CARNOSINE N-METHYLTRANSFERASE"/>
    <property type="match status" value="1"/>
</dbReference>
<dbReference type="OrthoDB" id="978at2759"/>
<dbReference type="Pfam" id="PF07942">
    <property type="entry name" value="CARME"/>
    <property type="match status" value="1"/>
</dbReference>
<keyword evidence="8" id="KW-1185">Reference proteome</keyword>
<dbReference type="Gene3D" id="3.40.50.150">
    <property type="entry name" value="Vaccinia Virus protein VP39"/>
    <property type="match status" value="1"/>
</dbReference>
<evidence type="ECO:0000256" key="2">
    <source>
        <dbReference type="ARBA" id="ARBA00012003"/>
    </source>
</evidence>
<evidence type="ECO:0000256" key="3">
    <source>
        <dbReference type="ARBA" id="ARBA00022603"/>
    </source>
</evidence>